<feature type="domain" description="Group II intron maturase-specific" evidence="1">
    <location>
        <begin position="4"/>
        <end position="42"/>
    </location>
</feature>
<name>A0ABS9UR52_9BACT</name>
<dbReference type="Proteomes" id="UP001165488">
    <property type="component" value="Unassembled WGS sequence"/>
</dbReference>
<dbReference type="Pfam" id="PF08388">
    <property type="entry name" value="GIIM"/>
    <property type="match status" value="1"/>
</dbReference>
<dbReference type="RefSeq" id="WP_241275604.1">
    <property type="nucleotide sequence ID" value="NZ_JAKZGS010000012.1"/>
</dbReference>
<accession>A0ABS9UR52</accession>
<dbReference type="EMBL" id="JAKZGS010000012">
    <property type="protein sequence ID" value="MCH7399101.1"/>
    <property type="molecule type" value="Genomic_DNA"/>
</dbReference>
<reference evidence="2" key="1">
    <citation type="submission" date="2022-03" db="EMBL/GenBank/DDBJ databases">
        <title>De novo assembled genomes of Belliella spp. (Cyclobacteriaceae) strains.</title>
        <authorList>
            <person name="Szabo A."/>
            <person name="Korponai K."/>
            <person name="Felfoldi T."/>
        </authorList>
    </citation>
    <scope>NUCLEOTIDE SEQUENCE</scope>
    <source>
        <strain evidence="2">DSM 107340</strain>
    </source>
</reference>
<evidence type="ECO:0000313" key="3">
    <source>
        <dbReference type="Proteomes" id="UP001165488"/>
    </source>
</evidence>
<sequence length="55" mass="6758">MTDINRLNPVIRGLLNYYHKFRGESIREVWNQLNHRLLKWVKWEKGLYKWGQSDG</sequence>
<protein>
    <recommendedName>
        <fullName evidence="1">Group II intron maturase-specific domain-containing protein</fullName>
    </recommendedName>
</protein>
<proteinExistence type="predicted"/>
<comment type="caution">
    <text evidence="2">The sequence shown here is derived from an EMBL/GenBank/DDBJ whole genome shotgun (WGS) entry which is preliminary data.</text>
</comment>
<dbReference type="InterPro" id="IPR013597">
    <property type="entry name" value="Mat_intron_G2"/>
</dbReference>
<evidence type="ECO:0000313" key="2">
    <source>
        <dbReference type="EMBL" id="MCH7399101.1"/>
    </source>
</evidence>
<evidence type="ECO:0000259" key="1">
    <source>
        <dbReference type="Pfam" id="PF08388"/>
    </source>
</evidence>
<keyword evidence="3" id="KW-1185">Reference proteome</keyword>
<gene>
    <name evidence="2" type="ORF">MM236_13935</name>
</gene>
<organism evidence="2 3">
    <name type="scientific">Belliella calami</name>
    <dbReference type="NCBI Taxonomy" id="2923436"/>
    <lineage>
        <taxon>Bacteria</taxon>
        <taxon>Pseudomonadati</taxon>
        <taxon>Bacteroidota</taxon>
        <taxon>Cytophagia</taxon>
        <taxon>Cytophagales</taxon>
        <taxon>Cyclobacteriaceae</taxon>
        <taxon>Belliella</taxon>
    </lineage>
</organism>